<evidence type="ECO:0000313" key="1">
    <source>
        <dbReference type="EMBL" id="MDO5974567.1"/>
    </source>
</evidence>
<protein>
    <submittedName>
        <fullName evidence="1">Uncharacterized protein</fullName>
    </submittedName>
</protein>
<dbReference type="RefSeq" id="WP_303301969.1">
    <property type="nucleotide sequence ID" value="NZ_BAABDA010000050.1"/>
</dbReference>
<keyword evidence="2" id="KW-1185">Reference proteome</keyword>
<evidence type="ECO:0000313" key="2">
    <source>
        <dbReference type="Proteomes" id="UP001176806"/>
    </source>
</evidence>
<sequence length="17" mass="2123">MRITKNRRSTYHYIGII</sequence>
<organism evidence="1 2">
    <name type="scientific">Flavivirga jejuensis</name>
    <dbReference type="NCBI Taxonomy" id="870487"/>
    <lineage>
        <taxon>Bacteria</taxon>
        <taxon>Pseudomonadati</taxon>
        <taxon>Bacteroidota</taxon>
        <taxon>Flavobacteriia</taxon>
        <taxon>Flavobacteriales</taxon>
        <taxon>Flavobacteriaceae</taxon>
        <taxon>Flavivirga</taxon>
    </lineage>
</organism>
<gene>
    <name evidence="1" type="ORF">Q4Q40_10260</name>
</gene>
<accession>A0ABT8WN28</accession>
<dbReference type="Proteomes" id="UP001176806">
    <property type="component" value="Unassembled WGS sequence"/>
</dbReference>
<proteinExistence type="predicted"/>
<name>A0ABT8WN28_9FLAO</name>
<dbReference type="EMBL" id="JAUOEL010000003">
    <property type="protein sequence ID" value="MDO5974567.1"/>
    <property type="molecule type" value="Genomic_DNA"/>
</dbReference>
<comment type="caution">
    <text evidence="1">The sequence shown here is derived from an EMBL/GenBank/DDBJ whole genome shotgun (WGS) entry which is preliminary data.</text>
</comment>
<reference evidence="1" key="1">
    <citation type="submission" date="2023-07" db="EMBL/GenBank/DDBJ databases">
        <title>Two novel species in the genus Flavivirga.</title>
        <authorList>
            <person name="Kwon K."/>
        </authorList>
    </citation>
    <scope>NUCLEOTIDE SEQUENCE</scope>
    <source>
        <strain evidence="1">KACC 14158</strain>
    </source>
</reference>